<reference evidence="7 8" key="1">
    <citation type="submission" date="2020-07" db="EMBL/GenBank/DDBJ databases">
        <title>Sequencing the genomes of 1000 actinobacteria strains.</title>
        <authorList>
            <person name="Klenk H.-P."/>
        </authorList>
    </citation>
    <scope>NUCLEOTIDE SEQUENCE [LARGE SCALE GENOMIC DNA]</scope>
    <source>
        <strain evidence="7 8">DSM 7487</strain>
    </source>
</reference>
<feature type="transmembrane region" description="Helical" evidence="6">
    <location>
        <begin position="28"/>
        <end position="48"/>
    </location>
</feature>
<accession>A0A7Y9ATS9</accession>
<dbReference type="InterPro" id="IPR001851">
    <property type="entry name" value="ABC_transp_permease"/>
</dbReference>
<keyword evidence="7" id="KW-0762">Sugar transport</keyword>
<keyword evidence="8" id="KW-1185">Reference proteome</keyword>
<evidence type="ECO:0000313" key="7">
    <source>
        <dbReference type="EMBL" id="NYD21860.1"/>
    </source>
</evidence>
<feature type="transmembrane region" description="Helical" evidence="6">
    <location>
        <begin position="239"/>
        <end position="257"/>
    </location>
</feature>
<comment type="subcellular location">
    <subcellularLocation>
        <location evidence="1">Cell membrane</location>
        <topology evidence="1">Multi-pass membrane protein</topology>
    </subcellularLocation>
</comment>
<keyword evidence="2" id="KW-1003">Cell membrane</keyword>
<evidence type="ECO:0000256" key="3">
    <source>
        <dbReference type="ARBA" id="ARBA00022692"/>
    </source>
</evidence>
<dbReference type="AlphaFoldDB" id="A0A7Y9ATS9"/>
<keyword evidence="3 6" id="KW-0812">Transmembrane</keyword>
<dbReference type="EMBL" id="JACCBB010000001">
    <property type="protein sequence ID" value="NYD21860.1"/>
    <property type="molecule type" value="Genomic_DNA"/>
</dbReference>
<comment type="caution">
    <text evidence="7">The sequence shown here is derived from an EMBL/GenBank/DDBJ whole genome shotgun (WGS) entry which is preliminary data.</text>
</comment>
<dbReference type="GO" id="GO:0022857">
    <property type="term" value="F:transmembrane transporter activity"/>
    <property type="evidence" value="ECO:0007669"/>
    <property type="project" value="InterPro"/>
</dbReference>
<keyword evidence="5 6" id="KW-0472">Membrane</keyword>
<keyword evidence="7" id="KW-0813">Transport</keyword>
<feature type="transmembrane region" description="Helical" evidence="6">
    <location>
        <begin position="187"/>
        <end position="205"/>
    </location>
</feature>
<feature type="transmembrane region" description="Helical" evidence="6">
    <location>
        <begin position="366"/>
        <end position="384"/>
    </location>
</feature>
<sequence length="408" mass="41977">MSSTSVEKEAPAGSPGARRRRLQWGGSWLVTVFAVVGAFVVGAVLIVIGDEPSRRSAGYLFSYPWDFLANVWYSVRDAYLALLQGAVYNPNFSGVTALRPISETLVNATPLVLAGLAVALAFRVGLFNIGAQGQIIVGAVAAAWVGFALDLPVVLHLLVALVAGVAGGLVWGGVVGLLKARTGAHEVITTIMLNYVAVNLLTYLLSVHGFQRAPYTQAISEQVAGTAVLPKLLGSSLRVNLGLLLAVLAAVFVWWLFDRSRLGFRLRAVGANPDAARTAGMDVGRLQVVSMALAGGLAGLAGATQVLGVTGSVTGSVAGNIGFDAITVALLGRNNPYGIIAAGLLFGGMRAGAVQMQSVTGVPVDLVGVLQALVVLFIAAPALVRAVFRLRSGGGAGVGSELAGGWTR</sequence>
<dbReference type="CDD" id="cd06580">
    <property type="entry name" value="TM_PBP1_transp_TpRbsC_like"/>
    <property type="match status" value="1"/>
</dbReference>
<evidence type="ECO:0000256" key="5">
    <source>
        <dbReference type="ARBA" id="ARBA00023136"/>
    </source>
</evidence>
<organism evidence="7 8">
    <name type="scientific">Kineococcus aurantiacus</name>
    <dbReference type="NCBI Taxonomy" id="37633"/>
    <lineage>
        <taxon>Bacteria</taxon>
        <taxon>Bacillati</taxon>
        <taxon>Actinomycetota</taxon>
        <taxon>Actinomycetes</taxon>
        <taxon>Kineosporiales</taxon>
        <taxon>Kineosporiaceae</taxon>
        <taxon>Kineococcus</taxon>
    </lineage>
</organism>
<gene>
    <name evidence="7" type="ORF">BJ968_001400</name>
</gene>
<feature type="transmembrane region" description="Helical" evidence="6">
    <location>
        <begin position="153"/>
        <end position="175"/>
    </location>
</feature>
<name>A0A7Y9ATS9_9ACTN</name>
<feature type="transmembrane region" description="Helical" evidence="6">
    <location>
        <begin position="129"/>
        <end position="147"/>
    </location>
</feature>
<dbReference type="RefSeq" id="WP_179750454.1">
    <property type="nucleotide sequence ID" value="NZ_BAAAGN010000005.1"/>
</dbReference>
<dbReference type="PANTHER" id="PTHR47089:SF1">
    <property type="entry name" value="GUANOSINE ABC TRANSPORTER PERMEASE PROTEIN NUPP"/>
    <property type="match status" value="1"/>
</dbReference>
<evidence type="ECO:0000256" key="1">
    <source>
        <dbReference type="ARBA" id="ARBA00004651"/>
    </source>
</evidence>
<feature type="transmembrane region" description="Helical" evidence="6">
    <location>
        <begin position="337"/>
        <end position="354"/>
    </location>
</feature>
<dbReference type="Proteomes" id="UP000521922">
    <property type="component" value="Unassembled WGS sequence"/>
</dbReference>
<evidence type="ECO:0000256" key="6">
    <source>
        <dbReference type="SAM" id="Phobius"/>
    </source>
</evidence>
<evidence type="ECO:0000256" key="4">
    <source>
        <dbReference type="ARBA" id="ARBA00022989"/>
    </source>
</evidence>
<keyword evidence="4 6" id="KW-1133">Transmembrane helix</keyword>
<evidence type="ECO:0000313" key="8">
    <source>
        <dbReference type="Proteomes" id="UP000521922"/>
    </source>
</evidence>
<dbReference type="Pfam" id="PF02653">
    <property type="entry name" value="BPD_transp_2"/>
    <property type="match status" value="1"/>
</dbReference>
<evidence type="ECO:0000256" key="2">
    <source>
        <dbReference type="ARBA" id="ARBA00022475"/>
    </source>
</evidence>
<feature type="transmembrane region" description="Helical" evidence="6">
    <location>
        <begin position="104"/>
        <end position="122"/>
    </location>
</feature>
<dbReference type="GO" id="GO:0005886">
    <property type="term" value="C:plasma membrane"/>
    <property type="evidence" value="ECO:0007669"/>
    <property type="project" value="UniProtKB-SubCell"/>
</dbReference>
<proteinExistence type="predicted"/>
<protein>
    <submittedName>
        <fullName evidence="7">Simple sugar transport system permease protein</fullName>
    </submittedName>
</protein>
<dbReference type="PANTHER" id="PTHR47089">
    <property type="entry name" value="ABC TRANSPORTER, PERMEASE PROTEIN"/>
    <property type="match status" value="1"/>
</dbReference>